<dbReference type="Gene3D" id="3.30.70.270">
    <property type="match status" value="1"/>
</dbReference>
<evidence type="ECO:0000256" key="1">
    <source>
        <dbReference type="SAM" id="Phobius"/>
    </source>
</evidence>
<dbReference type="GO" id="GO:0043709">
    <property type="term" value="P:cell adhesion involved in single-species biofilm formation"/>
    <property type="evidence" value="ECO:0007669"/>
    <property type="project" value="TreeGrafter"/>
</dbReference>
<dbReference type="InterPro" id="IPR000160">
    <property type="entry name" value="GGDEF_dom"/>
</dbReference>
<dbReference type="GO" id="GO:0052621">
    <property type="term" value="F:diguanylate cyclase activity"/>
    <property type="evidence" value="ECO:0007669"/>
    <property type="project" value="TreeGrafter"/>
</dbReference>
<dbReference type="InterPro" id="IPR029787">
    <property type="entry name" value="Nucleotide_cyclase"/>
</dbReference>
<dbReference type="GO" id="GO:1902201">
    <property type="term" value="P:negative regulation of bacterial-type flagellum-dependent cell motility"/>
    <property type="evidence" value="ECO:0007669"/>
    <property type="project" value="TreeGrafter"/>
</dbReference>
<dbReference type="EMBL" id="CAFBPU010000030">
    <property type="protein sequence ID" value="CAB5035175.1"/>
    <property type="molecule type" value="Genomic_DNA"/>
</dbReference>
<accession>A0A6J7BTJ8</accession>
<sequence length="360" mass="38032">MGARGVRRVDYATDVASNIAPVAGVLSVFYVGMTLVHPLVLGSSLGPALNAIAGASAAVAGLVALLAWRSGIPREWAHHVMAGLVALTAANSGAHMVLSNDPQETVSFLLVLVGAGTALLSQRWFIGMVVSVWLVWGLGAVLVGGTARGWGQWMLFMLTATVLGAVINMVRRSSIDVAAEAVRSAERAATEDPVTGLHNRRGLALLGREIVGVARRSSDAVHCSFLDVDGLKAVNDGQGHDAGDRVIEAVAKAIKETSRSTDVVARWGGDEFVVIGLGAGLPPRDLERRIHNHLARQQSDDPALAVLRISVGRAVLEPWDEGGLERLVWSADRDMYVRRATSGRLLPNVFTVDGTFPPSA</sequence>
<evidence type="ECO:0000313" key="3">
    <source>
        <dbReference type="EMBL" id="CAB4848455.1"/>
    </source>
</evidence>
<evidence type="ECO:0000259" key="2">
    <source>
        <dbReference type="PROSITE" id="PS50887"/>
    </source>
</evidence>
<name>A0A6J7BTJ8_9ZZZZ</name>
<evidence type="ECO:0000313" key="5">
    <source>
        <dbReference type="EMBL" id="CAB5035175.1"/>
    </source>
</evidence>
<keyword evidence="1" id="KW-1133">Transmembrane helix</keyword>
<feature type="transmembrane region" description="Helical" evidence="1">
    <location>
        <begin position="48"/>
        <end position="68"/>
    </location>
</feature>
<dbReference type="PANTHER" id="PTHR45138">
    <property type="entry name" value="REGULATORY COMPONENTS OF SENSORY TRANSDUCTION SYSTEM"/>
    <property type="match status" value="1"/>
</dbReference>
<dbReference type="CDD" id="cd01949">
    <property type="entry name" value="GGDEF"/>
    <property type="match status" value="1"/>
</dbReference>
<dbReference type="NCBIfam" id="TIGR00254">
    <property type="entry name" value="GGDEF"/>
    <property type="match status" value="1"/>
</dbReference>
<evidence type="ECO:0000313" key="4">
    <source>
        <dbReference type="EMBL" id="CAB4941825.1"/>
    </source>
</evidence>
<dbReference type="PROSITE" id="PS50887">
    <property type="entry name" value="GGDEF"/>
    <property type="match status" value="1"/>
</dbReference>
<dbReference type="Pfam" id="PF00990">
    <property type="entry name" value="GGDEF"/>
    <property type="match status" value="1"/>
</dbReference>
<feature type="transmembrane region" description="Helical" evidence="1">
    <location>
        <begin position="80"/>
        <end position="98"/>
    </location>
</feature>
<feature type="transmembrane region" description="Helical" evidence="1">
    <location>
        <begin position="125"/>
        <end position="144"/>
    </location>
</feature>
<gene>
    <name evidence="3" type="ORF">UFOPK3268_00607</name>
    <name evidence="4" type="ORF">UFOPK3752_01118</name>
    <name evidence="5" type="ORF">UFOPK4150_01451</name>
</gene>
<reference evidence="3" key="1">
    <citation type="submission" date="2020-05" db="EMBL/GenBank/DDBJ databases">
        <authorList>
            <person name="Chiriac C."/>
            <person name="Salcher M."/>
            <person name="Ghai R."/>
            <person name="Kavagutti S V."/>
        </authorList>
    </citation>
    <scope>NUCLEOTIDE SEQUENCE</scope>
</reference>
<dbReference type="SUPFAM" id="SSF55073">
    <property type="entry name" value="Nucleotide cyclase"/>
    <property type="match status" value="1"/>
</dbReference>
<dbReference type="SMART" id="SM00267">
    <property type="entry name" value="GGDEF"/>
    <property type="match status" value="1"/>
</dbReference>
<feature type="transmembrane region" description="Helical" evidence="1">
    <location>
        <begin position="12"/>
        <end position="36"/>
    </location>
</feature>
<dbReference type="EMBL" id="CAFBIZ010000059">
    <property type="protein sequence ID" value="CAB4848455.1"/>
    <property type="molecule type" value="Genomic_DNA"/>
</dbReference>
<dbReference type="InterPro" id="IPR043128">
    <property type="entry name" value="Rev_trsase/Diguanyl_cyclase"/>
</dbReference>
<dbReference type="GO" id="GO:0005886">
    <property type="term" value="C:plasma membrane"/>
    <property type="evidence" value="ECO:0007669"/>
    <property type="project" value="TreeGrafter"/>
</dbReference>
<dbReference type="EMBL" id="CAFBND010000038">
    <property type="protein sequence ID" value="CAB4941825.1"/>
    <property type="molecule type" value="Genomic_DNA"/>
</dbReference>
<feature type="domain" description="GGDEF" evidence="2">
    <location>
        <begin position="219"/>
        <end position="352"/>
    </location>
</feature>
<dbReference type="AlphaFoldDB" id="A0A6J7BTJ8"/>
<organism evidence="3">
    <name type="scientific">freshwater metagenome</name>
    <dbReference type="NCBI Taxonomy" id="449393"/>
    <lineage>
        <taxon>unclassified sequences</taxon>
        <taxon>metagenomes</taxon>
        <taxon>ecological metagenomes</taxon>
    </lineage>
</organism>
<keyword evidence="1" id="KW-0472">Membrane</keyword>
<protein>
    <submittedName>
        <fullName evidence="3">Unannotated protein</fullName>
    </submittedName>
</protein>
<dbReference type="InterPro" id="IPR050469">
    <property type="entry name" value="Diguanylate_Cyclase"/>
</dbReference>
<proteinExistence type="predicted"/>
<keyword evidence="1" id="KW-0812">Transmembrane</keyword>
<dbReference type="PANTHER" id="PTHR45138:SF24">
    <property type="entry name" value="DIGUANYLATE CYCLASE DGCC-RELATED"/>
    <property type="match status" value="1"/>
</dbReference>
<feature type="transmembrane region" description="Helical" evidence="1">
    <location>
        <begin position="150"/>
        <end position="170"/>
    </location>
</feature>